<dbReference type="Gene3D" id="3.40.50.720">
    <property type="entry name" value="NAD(P)-binding Rossmann-like Domain"/>
    <property type="match status" value="1"/>
</dbReference>
<evidence type="ECO:0000313" key="4">
    <source>
        <dbReference type="Proteomes" id="UP001284537"/>
    </source>
</evidence>
<reference evidence="3 4" key="1">
    <citation type="submission" date="2023-11" db="EMBL/GenBank/DDBJ databases">
        <authorList>
            <person name="Ouyang M.-Y."/>
        </authorList>
    </citation>
    <scope>NUCLEOTIDE SEQUENCE [LARGE SCALE GENOMIC DNA]</scope>
    <source>
        <strain evidence="3 4">OY6</strain>
    </source>
</reference>
<dbReference type="SUPFAM" id="SSF51735">
    <property type="entry name" value="NAD(P)-binding Rossmann-fold domains"/>
    <property type="match status" value="1"/>
</dbReference>
<dbReference type="InterPro" id="IPR036291">
    <property type="entry name" value="NAD(P)-bd_dom_sf"/>
</dbReference>
<dbReference type="Pfam" id="PF00106">
    <property type="entry name" value="adh_short"/>
    <property type="match status" value="1"/>
</dbReference>
<dbReference type="RefSeq" id="WP_319961168.1">
    <property type="nucleotide sequence ID" value="NZ_JAXARY010000006.1"/>
</dbReference>
<accession>A0ABU4UDH7</accession>
<dbReference type="EMBL" id="JAXARY010000006">
    <property type="protein sequence ID" value="MDX8127198.1"/>
    <property type="molecule type" value="Genomic_DNA"/>
</dbReference>
<organism evidence="3 4">
    <name type="scientific">Methylomonas defluvii</name>
    <dbReference type="NCBI Taxonomy" id="3045149"/>
    <lineage>
        <taxon>Bacteria</taxon>
        <taxon>Pseudomonadati</taxon>
        <taxon>Pseudomonadota</taxon>
        <taxon>Gammaproteobacteria</taxon>
        <taxon>Methylococcales</taxon>
        <taxon>Methylococcaceae</taxon>
        <taxon>Methylomonas</taxon>
    </lineage>
</organism>
<dbReference type="InterPro" id="IPR002347">
    <property type="entry name" value="SDR_fam"/>
</dbReference>
<keyword evidence="4" id="KW-1185">Reference proteome</keyword>
<protein>
    <submittedName>
        <fullName evidence="3">SDR family NAD(P)-dependent oxidoreductase</fullName>
    </submittedName>
</protein>
<comment type="similarity">
    <text evidence="1">Belongs to the short-chain dehydrogenases/reductases (SDR) family.</text>
</comment>
<comment type="caution">
    <text evidence="3">The sequence shown here is derived from an EMBL/GenBank/DDBJ whole genome shotgun (WGS) entry which is preliminary data.</text>
</comment>
<dbReference type="PANTHER" id="PTHR48107">
    <property type="entry name" value="NADPH-DEPENDENT ALDEHYDE REDUCTASE-LIKE PROTEIN, CHLOROPLASTIC-RELATED"/>
    <property type="match status" value="1"/>
</dbReference>
<name>A0ABU4UDH7_9GAMM</name>
<evidence type="ECO:0000256" key="2">
    <source>
        <dbReference type="ARBA" id="ARBA00023002"/>
    </source>
</evidence>
<dbReference type="PANTHER" id="PTHR48107:SF7">
    <property type="entry name" value="RE15974P"/>
    <property type="match status" value="1"/>
</dbReference>
<keyword evidence="2" id="KW-0560">Oxidoreductase</keyword>
<dbReference type="PRINTS" id="PR00081">
    <property type="entry name" value="GDHRDH"/>
</dbReference>
<evidence type="ECO:0000313" key="3">
    <source>
        <dbReference type="EMBL" id="MDX8127198.1"/>
    </source>
</evidence>
<proteinExistence type="inferred from homology"/>
<evidence type="ECO:0000256" key="1">
    <source>
        <dbReference type="ARBA" id="ARBA00006484"/>
    </source>
</evidence>
<gene>
    <name evidence="3" type="ORF">QLH52_07890</name>
</gene>
<sequence length="240" mass="25298">MNVPNGGAPLSGQTALVVRGDCGIGAVVAEAFAAAGAKVLLNYPHESAAADRIAQRIRVKQGQAMIFQADLSRENQVNSMFDVLAAYWGRLNVLVTNADLALAVPTGGIDQEQWREILRQNLAEQFLCVRQALREFTERGGQTASAAAPSNIICVSTIQGGPGDSEQPYYAVCKADSARLCKAWVGARGQENADSPVGPLTAKRLTEIWNGQSAPDSIALVSPDPEQIAKTAVGLAVRAA</sequence>
<dbReference type="Proteomes" id="UP001284537">
    <property type="component" value="Unassembled WGS sequence"/>
</dbReference>